<proteinExistence type="predicted"/>
<evidence type="ECO:0000313" key="1">
    <source>
        <dbReference type="EMBL" id="NYA26692.1"/>
    </source>
</evidence>
<dbReference type="RefSeq" id="WP_118800373.1">
    <property type="nucleotide sequence ID" value="NZ_JACBKA010000003.1"/>
</dbReference>
<reference evidence="1 2" key="1">
    <citation type="submission" date="2020-07" db="EMBL/GenBank/DDBJ databases">
        <title>Genus Haemophilus, Bergeys manual.</title>
        <authorList>
            <person name="Noerskov-Lauritsen N."/>
        </authorList>
    </citation>
    <scope>NUCLEOTIDE SEQUENCE [LARGE SCALE GENOMIC DNA]</scope>
    <source>
        <strain evidence="1 2">CCUG30047</strain>
    </source>
</reference>
<sequence>MIDIEKEYQELETERKDKFISLYDLIVFIRKHNPNSSDNKIATVLLKKFKDYQDKFNSLYFESSLTDLELSEQECKILELGGLMPLELSSKLHEPEMPLSFGYLIEVLEAVEKNGINERIPF</sequence>
<evidence type="ECO:0000313" key="2">
    <source>
        <dbReference type="Proteomes" id="UP000590599"/>
    </source>
</evidence>
<comment type="caution">
    <text evidence="1">The sequence shown here is derived from an EMBL/GenBank/DDBJ whole genome shotgun (WGS) entry which is preliminary data.</text>
</comment>
<name>A0A852PT99_HAEHA</name>
<gene>
    <name evidence="1" type="ORF">HZI69_02365</name>
</gene>
<organism evidence="1 2">
    <name type="scientific">Haemophilus haemolyticus</name>
    <dbReference type="NCBI Taxonomy" id="726"/>
    <lineage>
        <taxon>Bacteria</taxon>
        <taxon>Pseudomonadati</taxon>
        <taxon>Pseudomonadota</taxon>
        <taxon>Gammaproteobacteria</taxon>
        <taxon>Pasteurellales</taxon>
        <taxon>Pasteurellaceae</taxon>
        <taxon>Haemophilus</taxon>
    </lineage>
</organism>
<dbReference type="Proteomes" id="UP000590599">
    <property type="component" value="Unassembled WGS sequence"/>
</dbReference>
<accession>A0A852PT99</accession>
<dbReference type="AlphaFoldDB" id="A0A852PT99"/>
<dbReference type="EMBL" id="JACBKA010000003">
    <property type="protein sequence ID" value="NYA26692.1"/>
    <property type="molecule type" value="Genomic_DNA"/>
</dbReference>
<protein>
    <submittedName>
        <fullName evidence="1">Uncharacterized protein</fullName>
    </submittedName>
</protein>